<dbReference type="CDD" id="cd02199">
    <property type="entry name" value="YjgF_YER057c_UK114_like_1"/>
    <property type="match status" value="1"/>
</dbReference>
<dbReference type="PANTHER" id="PTHR43760:SF1">
    <property type="entry name" value="ENDORIBONUCLEASE L-PSP_CHORISMATE MUTASE-LIKE DOMAIN-CONTAINING PROTEIN"/>
    <property type="match status" value="1"/>
</dbReference>
<organism evidence="2 3">
    <name type="scientific">Alloacidobacterium dinghuense</name>
    <dbReference type="NCBI Taxonomy" id="2763107"/>
    <lineage>
        <taxon>Bacteria</taxon>
        <taxon>Pseudomonadati</taxon>
        <taxon>Acidobacteriota</taxon>
        <taxon>Terriglobia</taxon>
        <taxon>Terriglobales</taxon>
        <taxon>Acidobacteriaceae</taxon>
        <taxon>Alloacidobacterium</taxon>
    </lineage>
</organism>
<feature type="domain" description="Endoribonuclease L-PSP/chorismate mutase-like" evidence="1">
    <location>
        <begin position="13"/>
        <end position="149"/>
    </location>
</feature>
<dbReference type="Gene3D" id="3.30.1330.40">
    <property type="entry name" value="RutC-like"/>
    <property type="match status" value="1"/>
</dbReference>
<proteinExistence type="predicted"/>
<reference evidence="2 3" key="1">
    <citation type="submission" date="2020-08" db="EMBL/GenBank/DDBJ databases">
        <title>Edaphobacter telluris sp. nov. and Acidobacterium dinghuensis sp. nov., two acidobacteria isolated from forest soil.</title>
        <authorList>
            <person name="Fu J."/>
            <person name="Qiu L."/>
        </authorList>
    </citation>
    <scope>NUCLEOTIDE SEQUENCE [LARGE SCALE GENOMIC DNA]</scope>
    <source>
        <strain evidence="2">4Y35</strain>
    </source>
</reference>
<sequence>MVSPSIPQPASAEHRLQDLGIVLPNAPHPLGAYVEAVQSGGLLFLSGMLPVKDGKPQFVGRLGKEIDANAGRDALRTATLNALSAAKEYLGSLDRVTRVIGVRVFLATSGEADVKQPFVADAASELLRDVFGEEKISVRSVLGVTSLPLGLPVMLEVTFEVNN</sequence>
<dbReference type="PANTHER" id="PTHR43760">
    <property type="entry name" value="ENDORIBONUCLEASE-RELATED"/>
    <property type="match status" value="1"/>
</dbReference>
<dbReference type="AlphaFoldDB" id="A0A7G8BHQ4"/>
<dbReference type="Pfam" id="PF14588">
    <property type="entry name" value="YjgF_endoribonc"/>
    <property type="match status" value="1"/>
</dbReference>
<dbReference type="InterPro" id="IPR013813">
    <property type="entry name" value="Endoribo_LPSP/chorism_mut-like"/>
</dbReference>
<dbReference type="InterPro" id="IPR035959">
    <property type="entry name" value="RutC-like_sf"/>
</dbReference>
<protein>
    <submittedName>
        <fullName evidence="2">RidA family protein</fullName>
    </submittedName>
</protein>
<accession>A0A7G8BHQ4</accession>
<keyword evidence="3" id="KW-1185">Reference proteome</keyword>
<evidence type="ECO:0000259" key="1">
    <source>
        <dbReference type="Pfam" id="PF14588"/>
    </source>
</evidence>
<dbReference type="SUPFAM" id="SSF55298">
    <property type="entry name" value="YjgF-like"/>
    <property type="match status" value="1"/>
</dbReference>
<dbReference type="RefSeq" id="WP_186743031.1">
    <property type="nucleotide sequence ID" value="NZ_CP060394.1"/>
</dbReference>
<dbReference type="EMBL" id="CP060394">
    <property type="protein sequence ID" value="QNI32074.1"/>
    <property type="molecule type" value="Genomic_DNA"/>
</dbReference>
<gene>
    <name evidence="2" type="ORF">H7849_24235</name>
</gene>
<dbReference type="Proteomes" id="UP000515312">
    <property type="component" value="Chromosome"/>
</dbReference>
<evidence type="ECO:0000313" key="2">
    <source>
        <dbReference type="EMBL" id="QNI32074.1"/>
    </source>
</evidence>
<name>A0A7G8BHQ4_9BACT</name>
<dbReference type="KEGG" id="adin:H7849_24235"/>
<evidence type="ECO:0000313" key="3">
    <source>
        <dbReference type="Proteomes" id="UP000515312"/>
    </source>
</evidence>